<dbReference type="Pfam" id="PF12706">
    <property type="entry name" value="Lactamase_B_2"/>
    <property type="match status" value="1"/>
</dbReference>
<evidence type="ECO:0000313" key="12">
    <source>
        <dbReference type="Proteomes" id="UP001230188"/>
    </source>
</evidence>
<dbReference type="InterPro" id="IPR001279">
    <property type="entry name" value="Metallo-B-lactamas"/>
</dbReference>
<keyword evidence="12" id="KW-1185">Reference proteome</keyword>
<reference evidence="11" key="1">
    <citation type="submission" date="2023-01" db="EMBL/GenBank/DDBJ databases">
        <title>Metagenome sequencing of chrysophaentin producing Chrysophaeum taylorii.</title>
        <authorList>
            <person name="Davison J."/>
            <person name="Bewley C."/>
        </authorList>
    </citation>
    <scope>NUCLEOTIDE SEQUENCE</scope>
    <source>
        <strain evidence="11">NIES-1699</strain>
    </source>
</reference>
<dbReference type="HAMAP" id="MF_01818">
    <property type="entry name" value="RNase_Z_BN"/>
    <property type="match status" value="1"/>
</dbReference>
<proteinExistence type="inferred from homology"/>
<dbReference type="PANTHER" id="PTHR46018:SF2">
    <property type="entry name" value="ZINC PHOSPHODIESTERASE ELAC PROTEIN 1"/>
    <property type="match status" value="1"/>
</dbReference>
<dbReference type="InterPro" id="IPR013471">
    <property type="entry name" value="RNase_Z/BN"/>
</dbReference>
<keyword evidence="4" id="KW-0540">Nuclease</keyword>
<evidence type="ECO:0000256" key="2">
    <source>
        <dbReference type="ARBA" id="ARBA00011738"/>
    </source>
</evidence>
<evidence type="ECO:0000256" key="9">
    <source>
        <dbReference type="SAM" id="MobiDB-lite"/>
    </source>
</evidence>
<evidence type="ECO:0000256" key="7">
    <source>
        <dbReference type="ARBA" id="ARBA00022801"/>
    </source>
</evidence>
<evidence type="ECO:0000256" key="4">
    <source>
        <dbReference type="ARBA" id="ARBA00022722"/>
    </source>
</evidence>
<evidence type="ECO:0000259" key="10">
    <source>
        <dbReference type="Pfam" id="PF12706"/>
    </source>
</evidence>
<sequence length="358" mass="38644">MEVVFLGTSGGAPTKRRNMQSLVVRLESGDGILIDCGEGTQQQLLKSDLKWSNVGHVLVTHLHGDHSFGLPGVLCFLDSAAPSGQPLRVAGPVGVRSFLRATLGSSRTRLGRGFVVTELAGGPDDDEAPPELPPHPDEHSGRDAILEKERWAVFDAGFATVDAAPIDHAGVPCVAYRVVEPPRPGKVRAEVVKARATEAGDEPKRIFAAIRERGRADLSDGTSLEPSDVFLGGRATKPGRRVVVFGDCRPARRDAALALAEGADLVVHEATLEDALEDIAYERGHSTPKAAGRLARDARAAKLALWHFSPRYDRASDGDDAWERLFLKQARSCDQDRPFNGDLVLASDFLKLHIPRRA</sequence>
<dbReference type="EMBL" id="JAQMWT010000443">
    <property type="protein sequence ID" value="KAJ8601260.1"/>
    <property type="molecule type" value="Genomic_DNA"/>
</dbReference>
<feature type="domain" description="Metallo-beta-lactamase" evidence="10">
    <location>
        <begin position="208"/>
        <end position="308"/>
    </location>
</feature>
<dbReference type="CDD" id="cd07717">
    <property type="entry name" value="RNaseZ_ZiPD-like_MBL-fold"/>
    <property type="match status" value="1"/>
</dbReference>
<dbReference type="AlphaFoldDB" id="A0AAD7XMC3"/>
<keyword evidence="5" id="KW-0479">Metal-binding</keyword>
<dbReference type="Proteomes" id="UP001230188">
    <property type="component" value="Unassembled WGS sequence"/>
</dbReference>
<keyword evidence="7" id="KW-0378">Hydrolase</keyword>
<dbReference type="GO" id="GO:0005634">
    <property type="term" value="C:nucleus"/>
    <property type="evidence" value="ECO:0007669"/>
    <property type="project" value="TreeGrafter"/>
</dbReference>
<evidence type="ECO:0000256" key="6">
    <source>
        <dbReference type="ARBA" id="ARBA00022759"/>
    </source>
</evidence>
<evidence type="ECO:0000256" key="5">
    <source>
        <dbReference type="ARBA" id="ARBA00022723"/>
    </source>
</evidence>
<evidence type="ECO:0000256" key="8">
    <source>
        <dbReference type="ARBA" id="ARBA00022833"/>
    </source>
</evidence>
<dbReference type="SUPFAM" id="SSF56281">
    <property type="entry name" value="Metallo-hydrolase/oxidoreductase"/>
    <property type="match status" value="1"/>
</dbReference>
<dbReference type="GO" id="GO:0042781">
    <property type="term" value="F:3'-tRNA processing endoribonuclease activity"/>
    <property type="evidence" value="ECO:0007669"/>
    <property type="project" value="TreeGrafter"/>
</dbReference>
<evidence type="ECO:0000313" key="11">
    <source>
        <dbReference type="EMBL" id="KAJ8601260.1"/>
    </source>
</evidence>
<protein>
    <recommendedName>
        <fullName evidence="10">Metallo-beta-lactamase domain-containing protein</fullName>
    </recommendedName>
</protein>
<evidence type="ECO:0000256" key="3">
    <source>
        <dbReference type="ARBA" id="ARBA00022694"/>
    </source>
</evidence>
<keyword evidence="6" id="KW-0255">Endonuclease</keyword>
<evidence type="ECO:0000256" key="1">
    <source>
        <dbReference type="ARBA" id="ARBA00001947"/>
    </source>
</evidence>
<keyword evidence="8" id="KW-0862">Zinc</keyword>
<feature type="region of interest" description="Disordered" evidence="9">
    <location>
        <begin position="120"/>
        <end position="141"/>
    </location>
</feature>
<organism evidence="11 12">
    <name type="scientific">Chrysophaeum taylorii</name>
    <dbReference type="NCBI Taxonomy" id="2483200"/>
    <lineage>
        <taxon>Eukaryota</taxon>
        <taxon>Sar</taxon>
        <taxon>Stramenopiles</taxon>
        <taxon>Ochrophyta</taxon>
        <taxon>Pelagophyceae</taxon>
        <taxon>Pelagomonadales</taxon>
        <taxon>Pelagomonadaceae</taxon>
        <taxon>Chrysophaeum</taxon>
    </lineage>
</organism>
<keyword evidence="3" id="KW-0819">tRNA processing</keyword>
<dbReference type="Gene3D" id="3.60.15.10">
    <property type="entry name" value="Ribonuclease Z/Hydroxyacylglutathione hydrolase-like"/>
    <property type="match status" value="1"/>
</dbReference>
<comment type="caution">
    <text evidence="11">The sequence shown here is derived from an EMBL/GenBank/DDBJ whole genome shotgun (WGS) entry which is preliminary data.</text>
</comment>
<gene>
    <name evidence="11" type="ORF">CTAYLR_003276</name>
</gene>
<comment type="cofactor">
    <cofactor evidence="1">
        <name>Zn(2+)</name>
        <dbReference type="ChEBI" id="CHEBI:29105"/>
    </cofactor>
</comment>
<dbReference type="InterPro" id="IPR036866">
    <property type="entry name" value="RibonucZ/Hydroxyglut_hydro"/>
</dbReference>
<accession>A0AAD7XMC3</accession>
<dbReference type="Pfam" id="PF23023">
    <property type="entry name" value="Anti-Pycsar_Apyc1"/>
    <property type="match status" value="1"/>
</dbReference>
<dbReference type="GO" id="GO:0046872">
    <property type="term" value="F:metal ion binding"/>
    <property type="evidence" value="ECO:0007669"/>
    <property type="project" value="UniProtKB-KW"/>
</dbReference>
<name>A0AAD7XMC3_9STRA</name>
<dbReference type="PANTHER" id="PTHR46018">
    <property type="entry name" value="ZINC PHOSPHODIESTERASE ELAC PROTEIN 1"/>
    <property type="match status" value="1"/>
</dbReference>
<comment type="subunit">
    <text evidence="2">Homodimer.</text>
</comment>